<evidence type="ECO:0000313" key="4">
    <source>
        <dbReference type="Proteomes" id="UP000799777"/>
    </source>
</evidence>
<evidence type="ECO:0000259" key="2">
    <source>
        <dbReference type="Pfam" id="PF07859"/>
    </source>
</evidence>
<feature type="domain" description="Alpha/beta hydrolase fold-3" evidence="2">
    <location>
        <begin position="61"/>
        <end position="277"/>
    </location>
</feature>
<comment type="caution">
    <text evidence="3">The sequence shown here is derived from an EMBL/GenBank/DDBJ whole genome shotgun (WGS) entry which is preliminary data.</text>
</comment>
<dbReference type="SUPFAM" id="SSF53474">
    <property type="entry name" value="alpha/beta-Hydrolases"/>
    <property type="match status" value="1"/>
</dbReference>
<dbReference type="InterPro" id="IPR013094">
    <property type="entry name" value="AB_hydrolase_3"/>
</dbReference>
<dbReference type="GO" id="GO:0016787">
    <property type="term" value="F:hydrolase activity"/>
    <property type="evidence" value="ECO:0007669"/>
    <property type="project" value="UniProtKB-KW"/>
</dbReference>
<dbReference type="Gene3D" id="3.40.50.1820">
    <property type="entry name" value="alpha/beta hydrolase"/>
    <property type="match status" value="1"/>
</dbReference>
<dbReference type="InterPro" id="IPR029058">
    <property type="entry name" value="AB_hydrolase_fold"/>
</dbReference>
<dbReference type="AlphaFoldDB" id="A0A9P4HHV7"/>
<keyword evidence="1" id="KW-0378">Hydrolase</keyword>
<dbReference type="PANTHER" id="PTHR48081:SF8">
    <property type="entry name" value="ALPHA_BETA HYDROLASE FOLD-3 DOMAIN-CONTAINING PROTEIN-RELATED"/>
    <property type="match status" value="1"/>
</dbReference>
<proteinExistence type="predicted"/>
<reference evidence="3" key="1">
    <citation type="journal article" date="2020" name="Stud. Mycol.">
        <title>101 Dothideomycetes genomes: a test case for predicting lifestyles and emergence of pathogens.</title>
        <authorList>
            <person name="Haridas S."/>
            <person name="Albert R."/>
            <person name="Binder M."/>
            <person name="Bloem J."/>
            <person name="Labutti K."/>
            <person name="Salamov A."/>
            <person name="Andreopoulos B."/>
            <person name="Baker S."/>
            <person name="Barry K."/>
            <person name="Bills G."/>
            <person name="Bluhm B."/>
            <person name="Cannon C."/>
            <person name="Castanera R."/>
            <person name="Culley D."/>
            <person name="Daum C."/>
            <person name="Ezra D."/>
            <person name="Gonzalez J."/>
            <person name="Henrissat B."/>
            <person name="Kuo A."/>
            <person name="Liang C."/>
            <person name="Lipzen A."/>
            <person name="Lutzoni F."/>
            <person name="Magnuson J."/>
            <person name="Mondo S."/>
            <person name="Nolan M."/>
            <person name="Ohm R."/>
            <person name="Pangilinan J."/>
            <person name="Park H.-J."/>
            <person name="Ramirez L."/>
            <person name="Alfaro M."/>
            <person name="Sun H."/>
            <person name="Tritt A."/>
            <person name="Yoshinaga Y."/>
            <person name="Zwiers L.-H."/>
            <person name="Turgeon B."/>
            <person name="Goodwin S."/>
            <person name="Spatafora J."/>
            <person name="Crous P."/>
            <person name="Grigoriev I."/>
        </authorList>
    </citation>
    <scope>NUCLEOTIDE SEQUENCE</scope>
    <source>
        <strain evidence="3">CBS 110217</strain>
    </source>
</reference>
<gene>
    <name evidence="3" type="ORF">EK21DRAFT_97961</name>
</gene>
<accession>A0A9P4HHV7</accession>
<name>A0A9P4HHV7_9PLEO</name>
<dbReference type="OrthoDB" id="408631at2759"/>
<keyword evidence="4" id="KW-1185">Reference proteome</keyword>
<dbReference type="InterPro" id="IPR050300">
    <property type="entry name" value="GDXG_lipolytic_enzyme"/>
</dbReference>
<dbReference type="PANTHER" id="PTHR48081">
    <property type="entry name" value="AB HYDROLASE SUPERFAMILY PROTEIN C4A8.06C"/>
    <property type="match status" value="1"/>
</dbReference>
<evidence type="ECO:0000256" key="1">
    <source>
        <dbReference type="ARBA" id="ARBA00022801"/>
    </source>
</evidence>
<dbReference type="Proteomes" id="UP000799777">
    <property type="component" value="Unassembled WGS sequence"/>
</dbReference>
<evidence type="ECO:0000313" key="3">
    <source>
        <dbReference type="EMBL" id="KAF2033845.1"/>
    </source>
</evidence>
<sequence>MAVHGTPQEQRAFFDAFGQTVAAQLPPSSKDVKVTDHDASGLRVRVYRSDAAPDKPLPIGIFAHGGGFVCGSLDSEDSLCRALAEHVHTVIVSVEYRLAPEHKAPAQLDDMLKGYKWAHDNAPSINGDPNKLYTIGGSAGGALSLMLARKIALGQSSLDPSAIKGVVAFVPMAFYPNNVPEQFKATHTSHDENATNVPLIDRHSVDTAYGYTGLDPNDKDYFVGLDTASHKLFPPTYIATCEFDPLRDDGKILAKLLQDAGASVRHDHYDGLPHCFWFVPSLPETGIFMQNTIAAMNWVIGQMSKVRNASGAAVSDF</sequence>
<dbReference type="EMBL" id="ML978164">
    <property type="protein sequence ID" value="KAF2033845.1"/>
    <property type="molecule type" value="Genomic_DNA"/>
</dbReference>
<dbReference type="Pfam" id="PF07859">
    <property type="entry name" value="Abhydrolase_3"/>
    <property type="match status" value="1"/>
</dbReference>
<organism evidence="3 4">
    <name type="scientific">Setomelanomma holmii</name>
    <dbReference type="NCBI Taxonomy" id="210430"/>
    <lineage>
        <taxon>Eukaryota</taxon>
        <taxon>Fungi</taxon>
        <taxon>Dikarya</taxon>
        <taxon>Ascomycota</taxon>
        <taxon>Pezizomycotina</taxon>
        <taxon>Dothideomycetes</taxon>
        <taxon>Pleosporomycetidae</taxon>
        <taxon>Pleosporales</taxon>
        <taxon>Pleosporineae</taxon>
        <taxon>Phaeosphaeriaceae</taxon>
        <taxon>Setomelanomma</taxon>
    </lineage>
</organism>
<protein>
    <submittedName>
        <fullName evidence="3">Carboxylesterase</fullName>
    </submittedName>
</protein>